<reference evidence="1" key="1">
    <citation type="submission" date="2014-11" db="EMBL/GenBank/DDBJ databases">
        <authorList>
            <person name="Amaro Gonzalez C."/>
        </authorList>
    </citation>
    <scope>NUCLEOTIDE SEQUENCE</scope>
</reference>
<reference evidence="1" key="2">
    <citation type="journal article" date="2015" name="Fish Shellfish Immunol.">
        <title>Early steps in the European eel (Anguilla anguilla)-Vibrio vulnificus interaction in the gills: Role of the RtxA13 toxin.</title>
        <authorList>
            <person name="Callol A."/>
            <person name="Pajuelo D."/>
            <person name="Ebbesson L."/>
            <person name="Teles M."/>
            <person name="MacKenzie S."/>
            <person name="Amaro C."/>
        </authorList>
    </citation>
    <scope>NUCLEOTIDE SEQUENCE</scope>
</reference>
<proteinExistence type="predicted"/>
<accession>A0A0E9TDN1</accession>
<name>A0A0E9TDN1_ANGAN</name>
<protein>
    <submittedName>
        <fullName evidence="1">Uncharacterized protein</fullName>
    </submittedName>
</protein>
<organism evidence="1">
    <name type="scientific">Anguilla anguilla</name>
    <name type="common">European freshwater eel</name>
    <name type="synonym">Muraena anguilla</name>
    <dbReference type="NCBI Taxonomy" id="7936"/>
    <lineage>
        <taxon>Eukaryota</taxon>
        <taxon>Metazoa</taxon>
        <taxon>Chordata</taxon>
        <taxon>Craniata</taxon>
        <taxon>Vertebrata</taxon>
        <taxon>Euteleostomi</taxon>
        <taxon>Actinopterygii</taxon>
        <taxon>Neopterygii</taxon>
        <taxon>Teleostei</taxon>
        <taxon>Anguilliformes</taxon>
        <taxon>Anguillidae</taxon>
        <taxon>Anguilla</taxon>
    </lineage>
</organism>
<dbReference type="AlphaFoldDB" id="A0A0E9TDN1"/>
<dbReference type="EMBL" id="GBXM01057567">
    <property type="protein sequence ID" value="JAH51010.1"/>
    <property type="molecule type" value="Transcribed_RNA"/>
</dbReference>
<evidence type="ECO:0000313" key="1">
    <source>
        <dbReference type="EMBL" id="JAH51010.1"/>
    </source>
</evidence>
<sequence length="31" mass="3747">MTVVRKYCFWKILIRNSFLELNDETSVAKLE</sequence>